<dbReference type="InterPro" id="IPR003610">
    <property type="entry name" value="CBM5/12"/>
</dbReference>
<dbReference type="Gene3D" id="2.10.10.20">
    <property type="entry name" value="Carbohydrate-binding module superfamily 5/12"/>
    <property type="match status" value="2"/>
</dbReference>
<dbReference type="InterPro" id="IPR010259">
    <property type="entry name" value="S8pro/Inhibitor_I9"/>
</dbReference>
<dbReference type="InterPro" id="IPR000601">
    <property type="entry name" value="PKD_dom"/>
</dbReference>
<dbReference type="CDD" id="cd00146">
    <property type="entry name" value="PKD"/>
    <property type="match status" value="2"/>
</dbReference>
<dbReference type="Pfam" id="PF02839">
    <property type="entry name" value="CBM_5_12"/>
    <property type="match status" value="2"/>
</dbReference>
<dbReference type="InterPro" id="IPR022398">
    <property type="entry name" value="Peptidase_S8_His-AS"/>
</dbReference>
<dbReference type="InterPro" id="IPR034202">
    <property type="entry name" value="Subtilisin_Carlsberg-like"/>
</dbReference>
<sequence>MATYQLQGTLLGICTLSMVASAVASELPTSANLQERFIVQLKDTEVATLQSSDIRAATINLLQSTASDVNAEMVRSLPSINAMAVVLDANQKQALESDPRVAFVEVDPKRYLHAESTPYGITMVQARQVSDSLTGNRKVCIMDTGYQRSHEDLISSGVTGNDGYGSNNTGNWYQDGNGHGTHVAGTIAALGGNSRGVVGVNSSGLLGLHIVKVFNDSGNWAYGSDLIGAVTQCQNAGANVISMSLGGGASSNAERQAFASAKAAGILSIAAAGNDGNSTMSYPASYDEVMSVAAVDSSGTVASFSQYNSQVEIAAPGVGVNSTYNDGGYKSLSGTSMATPHVAGVAALVWSHFTGCSNEQIRAALNATAEDKGSAGRDTKYGYGIVKAKAAYDYLQNSECGGGTTPDPKPVADFTASVNGNSVTLTNQSTDDDGINSSLWDLGDGNTSTQSSLTHTYVSSGAYQISLTVTDTANQTATVSKSIVVGDIVEPPCGGVSAWSASVNYQVGDRVSYSGKLYEATWWSTGARPDLFSNVWKVVGKCDGETPNQPPVAGFSASVNGLTVTFANSSTDDSGVVSHSWSFGDNAISSQANPVHTYPQAGTYNVELTVKDAQGLSDSLRMSVTVSDDSTTPPDGCVGLSNWSESAVYQSGDSVAYQGVKYTANWWSQGDNPASNSGPWSVWTNNGSCN</sequence>
<keyword evidence="3" id="KW-0479">Metal-binding</keyword>
<dbReference type="EMBL" id="JAKIKT010000004">
    <property type="protein sequence ID" value="MCL2914521.1"/>
    <property type="molecule type" value="Genomic_DNA"/>
</dbReference>
<dbReference type="Gene3D" id="2.60.40.10">
    <property type="entry name" value="Immunoglobulins"/>
    <property type="match status" value="2"/>
</dbReference>
<dbReference type="InterPro" id="IPR036573">
    <property type="entry name" value="CBM_sf_5/12"/>
</dbReference>
<dbReference type="SUPFAM" id="SSF52743">
    <property type="entry name" value="Subtilisin-like"/>
    <property type="match status" value="1"/>
</dbReference>
<dbReference type="PANTHER" id="PTHR43806">
    <property type="entry name" value="PEPTIDASE S8"/>
    <property type="match status" value="1"/>
</dbReference>
<keyword evidence="4 6" id="KW-0378">Hydrolase</keyword>
<organism evidence="9 10">
    <name type="scientific">Shewanella corallii</name>
    <dbReference type="NCBI Taxonomy" id="560080"/>
    <lineage>
        <taxon>Bacteria</taxon>
        <taxon>Pseudomonadati</taxon>
        <taxon>Pseudomonadota</taxon>
        <taxon>Gammaproteobacteria</taxon>
        <taxon>Alteromonadales</taxon>
        <taxon>Shewanellaceae</taxon>
        <taxon>Shewanella</taxon>
    </lineage>
</organism>
<name>A0ABT0N9J6_9GAMM</name>
<feature type="domain" description="PKD" evidence="8">
    <location>
        <begin position="547"/>
        <end position="631"/>
    </location>
</feature>
<evidence type="ECO:0000256" key="2">
    <source>
        <dbReference type="ARBA" id="ARBA00022670"/>
    </source>
</evidence>
<dbReference type="InterPro" id="IPR013783">
    <property type="entry name" value="Ig-like_fold"/>
</dbReference>
<protein>
    <submittedName>
        <fullName evidence="9">S8 family serine peptidase</fullName>
    </submittedName>
</protein>
<comment type="caution">
    <text evidence="9">The sequence shown here is derived from an EMBL/GenBank/DDBJ whole genome shotgun (WGS) entry which is preliminary data.</text>
</comment>
<keyword evidence="7" id="KW-0732">Signal</keyword>
<dbReference type="PROSITE" id="PS00138">
    <property type="entry name" value="SUBTILASE_SER"/>
    <property type="match status" value="1"/>
</dbReference>
<dbReference type="InterPro" id="IPR037045">
    <property type="entry name" value="S8pro/Inhibitor_I9_sf"/>
</dbReference>
<dbReference type="InterPro" id="IPR022409">
    <property type="entry name" value="PKD/Chitinase_dom"/>
</dbReference>
<evidence type="ECO:0000256" key="6">
    <source>
        <dbReference type="PROSITE-ProRule" id="PRU01240"/>
    </source>
</evidence>
<feature type="active site" description="Charge relay system" evidence="6">
    <location>
        <position position="336"/>
    </location>
</feature>
<evidence type="ECO:0000313" key="10">
    <source>
        <dbReference type="Proteomes" id="UP001202831"/>
    </source>
</evidence>
<reference evidence="9 10" key="1">
    <citation type="submission" date="2022-01" db="EMBL/GenBank/DDBJ databases">
        <title>Whole genome-based taxonomy of the Shewanellaceae.</title>
        <authorList>
            <person name="Martin-Rodriguez A.J."/>
        </authorList>
    </citation>
    <scope>NUCLEOTIDE SEQUENCE [LARGE SCALE GENOMIC DNA]</scope>
    <source>
        <strain evidence="9 10">DSM 21332</strain>
    </source>
</reference>
<dbReference type="SUPFAM" id="SSF54897">
    <property type="entry name" value="Protease propeptides/inhibitors"/>
    <property type="match status" value="1"/>
</dbReference>
<dbReference type="RefSeq" id="WP_249249203.1">
    <property type="nucleotide sequence ID" value="NZ_JAKIKT010000004.1"/>
</dbReference>
<dbReference type="PROSITE" id="PS51892">
    <property type="entry name" value="SUBTILASE"/>
    <property type="match status" value="1"/>
</dbReference>
<gene>
    <name evidence="9" type="ORF">L2725_12165</name>
</gene>
<dbReference type="PROSITE" id="PS00137">
    <property type="entry name" value="SUBTILASE_HIS"/>
    <property type="match status" value="1"/>
</dbReference>
<proteinExistence type="inferred from homology"/>
<dbReference type="PANTHER" id="PTHR43806:SF11">
    <property type="entry name" value="CEREVISIN-RELATED"/>
    <property type="match status" value="1"/>
</dbReference>
<evidence type="ECO:0000256" key="3">
    <source>
        <dbReference type="ARBA" id="ARBA00022723"/>
    </source>
</evidence>
<feature type="active site" description="Charge relay system" evidence="6">
    <location>
        <position position="143"/>
    </location>
</feature>
<dbReference type="SUPFAM" id="SSF51055">
    <property type="entry name" value="Carbohydrate binding domain"/>
    <property type="match status" value="2"/>
</dbReference>
<dbReference type="InterPro" id="IPR050131">
    <property type="entry name" value="Peptidase_S8_subtilisin-like"/>
</dbReference>
<dbReference type="SUPFAM" id="SSF49299">
    <property type="entry name" value="PKD domain"/>
    <property type="match status" value="2"/>
</dbReference>
<dbReference type="SMART" id="SM00495">
    <property type="entry name" value="ChtBD3"/>
    <property type="match status" value="2"/>
</dbReference>
<dbReference type="Pfam" id="PF05922">
    <property type="entry name" value="Inhibitor_I9"/>
    <property type="match status" value="1"/>
</dbReference>
<evidence type="ECO:0000256" key="1">
    <source>
        <dbReference type="ARBA" id="ARBA00011073"/>
    </source>
</evidence>
<evidence type="ECO:0000256" key="4">
    <source>
        <dbReference type="ARBA" id="ARBA00022801"/>
    </source>
</evidence>
<evidence type="ECO:0000313" key="9">
    <source>
        <dbReference type="EMBL" id="MCL2914521.1"/>
    </source>
</evidence>
<feature type="signal peptide" evidence="7">
    <location>
        <begin position="1"/>
        <end position="24"/>
    </location>
</feature>
<evidence type="ECO:0000256" key="5">
    <source>
        <dbReference type="ARBA" id="ARBA00022825"/>
    </source>
</evidence>
<dbReference type="CDD" id="cd12215">
    <property type="entry name" value="ChiC_BD"/>
    <property type="match status" value="2"/>
</dbReference>
<accession>A0ABT0N9J6</accession>
<feature type="chain" id="PRO_5046231153" evidence="7">
    <location>
        <begin position="25"/>
        <end position="690"/>
    </location>
</feature>
<dbReference type="Gene3D" id="3.40.50.200">
    <property type="entry name" value="Peptidase S8/S53 domain"/>
    <property type="match status" value="1"/>
</dbReference>
<evidence type="ECO:0000256" key="7">
    <source>
        <dbReference type="SAM" id="SignalP"/>
    </source>
</evidence>
<dbReference type="CDD" id="cd07477">
    <property type="entry name" value="Peptidases_S8_Subtilisin_subset"/>
    <property type="match status" value="1"/>
</dbReference>
<comment type="similarity">
    <text evidence="1 6">Belongs to the peptidase S8 family.</text>
</comment>
<dbReference type="PROSITE" id="PS50093">
    <property type="entry name" value="PKD"/>
    <property type="match status" value="2"/>
</dbReference>
<dbReference type="InterPro" id="IPR036852">
    <property type="entry name" value="Peptidase_S8/S53_dom_sf"/>
</dbReference>
<dbReference type="SMART" id="SM00089">
    <property type="entry name" value="PKD"/>
    <property type="match status" value="2"/>
</dbReference>
<dbReference type="PRINTS" id="PR00723">
    <property type="entry name" value="SUBTILISIN"/>
</dbReference>
<dbReference type="Proteomes" id="UP001202831">
    <property type="component" value="Unassembled WGS sequence"/>
</dbReference>
<dbReference type="InterPro" id="IPR023828">
    <property type="entry name" value="Peptidase_S8_Ser-AS"/>
</dbReference>
<keyword evidence="5 6" id="KW-0720">Serine protease</keyword>
<dbReference type="Pfam" id="PF00082">
    <property type="entry name" value="Peptidase_S8"/>
    <property type="match status" value="1"/>
</dbReference>
<dbReference type="Pfam" id="PF18911">
    <property type="entry name" value="PKD_4"/>
    <property type="match status" value="2"/>
</dbReference>
<evidence type="ECO:0000259" key="8">
    <source>
        <dbReference type="PROSITE" id="PS50093"/>
    </source>
</evidence>
<dbReference type="InterPro" id="IPR015500">
    <property type="entry name" value="Peptidase_S8_subtilisin-rel"/>
</dbReference>
<dbReference type="InterPro" id="IPR000209">
    <property type="entry name" value="Peptidase_S8/S53_dom"/>
</dbReference>
<feature type="domain" description="PKD" evidence="8">
    <location>
        <begin position="406"/>
        <end position="485"/>
    </location>
</feature>
<dbReference type="Gene3D" id="3.30.70.80">
    <property type="entry name" value="Peptidase S8 propeptide/proteinase inhibitor I9"/>
    <property type="match status" value="1"/>
</dbReference>
<keyword evidence="2 6" id="KW-0645">Protease</keyword>
<keyword evidence="10" id="KW-1185">Reference proteome</keyword>
<dbReference type="InterPro" id="IPR035986">
    <property type="entry name" value="PKD_dom_sf"/>
</dbReference>
<feature type="active site" description="Charge relay system" evidence="6">
    <location>
        <position position="179"/>
    </location>
</feature>